<dbReference type="InterPro" id="IPR046496">
    <property type="entry name" value="DUF6589"/>
</dbReference>
<keyword evidence="3" id="KW-1185">Reference proteome</keyword>
<dbReference type="OrthoDB" id="6146693at2759"/>
<evidence type="ECO:0000259" key="1">
    <source>
        <dbReference type="Pfam" id="PF20231"/>
    </source>
</evidence>
<reference evidence="2" key="1">
    <citation type="submission" date="2018-11" db="EMBL/GenBank/DDBJ databases">
        <authorList>
            <person name="Alioto T."/>
            <person name="Alioto T."/>
        </authorList>
    </citation>
    <scope>NUCLEOTIDE SEQUENCE</scope>
</reference>
<evidence type="ECO:0000313" key="3">
    <source>
        <dbReference type="Proteomes" id="UP000596742"/>
    </source>
</evidence>
<comment type="caution">
    <text evidence="2">The sequence shown here is derived from an EMBL/GenBank/DDBJ whole genome shotgun (WGS) entry which is preliminary data.</text>
</comment>
<accession>A0A8B6FJA2</accession>
<sequence>MQGICNLSYTTSIFKRIQKKCSVIPFGILEKDENKTGEMIEIIEHLQQYTPKAHDKMMPLLMGGDGLSVAKGEGAQKARADGISQENRLEGFIWKSEDWHAHVISLQVQERAAIPSGCKIQGVDMPPLRAVLSGDELTEMQCVFPASHHQPGSDIILEGDPRQTPDSARWQSPSWLSPQPECQCRRLLFRQALALDVPPVTQTVQSVPQKEEEKRVTPPVEEPVAVAVATNPNESLVVVVFHNTRKLVAVTSVASAVALARELFDLEDQEVVLTYLGAELPRPVRMELLPAMAELTVTVK</sequence>
<dbReference type="Pfam" id="PF20231">
    <property type="entry name" value="DUF6589"/>
    <property type="match status" value="1"/>
</dbReference>
<gene>
    <name evidence="2" type="ORF">MGAL_10B068702</name>
</gene>
<proteinExistence type="predicted"/>
<dbReference type="Proteomes" id="UP000596742">
    <property type="component" value="Unassembled WGS sequence"/>
</dbReference>
<feature type="domain" description="DUF6589" evidence="1">
    <location>
        <begin position="19"/>
        <end position="102"/>
    </location>
</feature>
<evidence type="ECO:0000313" key="2">
    <source>
        <dbReference type="EMBL" id="VDI50087.1"/>
    </source>
</evidence>
<name>A0A8B6FJA2_MYTGA</name>
<dbReference type="EMBL" id="UYJE01006909">
    <property type="protein sequence ID" value="VDI50087.1"/>
    <property type="molecule type" value="Genomic_DNA"/>
</dbReference>
<organism evidence="2 3">
    <name type="scientific">Mytilus galloprovincialis</name>
    <name type="common">Mediterranean mussel</name>
    <dbReference type="NCBI Taxonomy" id="29158"/>
    <lineage>
        <taxon>Eukaryota</taxon>
        <taxon>Metazoa</taxon>
        <taxon>Spiralia</taxon>
        <taxon>Lophotrochozoa</taxon>
        <taxon>Mollusca</taxon>
        <taxon>Bivalvia</taxon>
        <taxon>Autobranchia</taxon>
        <taxon>Pteriomorphia</taxon>
        <taxon>Mytilida</taxon>
        <taxon>Mytiloidea</taxon>
        <taxon>Mytilidae</taxon>
        <taxon>Mytilinae</taxon>
        <taxon>Mytilus</taxon>
    </lineage>
</organism>
<dbReference type="AlphaFoldDB" id="A0A8B6FJA2"/>
<protein>
    <recommendedName>
        <fullName evidence="1">DUF6589 domain-containing protein</fullName>
    </recommendedName>
</protein>